<feature type="transmembrane region" description="Helical" evidence="2">
    <location>
        <begin position="172"/>
        <end position="195"/>
    </location>
</feature>
<accession>L0DQQ8</accession>
<feature type="transmembrane region" description="Helical" evidence="2">
    <location>
        <begin position="318"/>
        <end position="336"/>
    </location>
</feature>
<feature type="transmembrane region" description="Helical" evidence="2">
    <location>
        <begin position="34"/>
        <end position="54"/>
    </location>
</feature>
<evidence type="ECO:0000313" key="4">
    <source>
        <dbReference type="EMBL" id="AGA31318.1"/>
    </source>
</evidence>
<feature type="transmembrane region" description="Helical" evidence="2">
    <location>
        <begin position="575"/>
        <end position="594"/>
    </location>
</feature>
<gene>
    <name evidence="4" type="ordered locus">Sinac_7276</name>
</gene>
<evidence type="ECO:0000256" key="2">
    <source>
        <dbReference type="SAM" id="Phobius"/>
    </source>
</evidence>
<feature type="transmembrane region" description="Helical" evidence="2">
    <location>
        <begin position="413"/>
        <end position="430"/>
    </location>
</feature>
<feature type="transmembrane region" description="Helical" evidence="2">
    <location>
        <begin position="601"/>
        <end position="619"/>
    </location>
</feature>
<dbReference type="EMBL" id="CP003364">
    <property type="protein sequence ID" value="AGA31318.1"/>
    <property type="molecule type" value="Genomic_DNA"/>
</dbReference>
<keyword evidence="2" id="KW-1133">Transmembrane helix</keyword>
<dbReference type="GO" id="GO:0006629">
    <property type="term" value="P:lipid metabolic process"/>
    <property type="evidence" value="ECO:0007669"/>
    <property type="project" value="UniProtKB-KW"/>
</dbReference>
<dbReference type="InterPro" id="IPR016035">
    <property type="entry name" value="Acyl_Trfase/lysoPLipase"/>
</dbReference>
<name>L0DQQ8_SINAD</name>
<evidence type="ECO:0000313" key="5">
    <source>
        <dbReference type="Proteomes" id="UP000010798"/>
    </source>
</evidence>
<dbReference type="SUPFAM" id="SSF52151">
    <property type="entry name" value="FabD/lysophospholipase-like"/>
    <property type="match status" value="1"/>
</dbReference>
<dbReference type="HOGENOM" id="CLU_244102_0_0_0"/>
<keyword evidence="2" id="KW-0812">Transmembrane</keyword>
<feature type="transmembrane region" description="Helical" evidence="2">
    <location>
        <begin position="6"/>
        <end position="22"/>
    </location>
</feature>
<dbReference type="Proteomes" id="UP000010798">
    <property type="component" value="Chromosome"/>
</dbReference>
<keyword evidence="1" id="KW-0443">Lipid metabolism</keyword>
<feature type="transmembrane region" description="Helical" evidence="2">
    <location>
        <begin position="207"/>
        <end position="225"/>
    </location>
</feature>
<feature type="transmembrane region" description="Helical" evidence="2">
    <location>
        <begin position="639"/>
        <end position="659"/>
    </location>
</feature>
<organism evidence="4 5">
    <name type="scientific">Singulisphaera acidiphila (strain ATCC BAA-1392 / DSM 18658 / VKM B-2454 / MOB10)</name>
    <dbReference type="NCBI Taxonomy" id="886293"/>
    <lineage>
        <taxon>Bacteria</taxon>
        <taxon>Pseudomonadati</taxon>
        <taxon>Planctomycetota</taxon>
        <taxon>Planctomycetia</taxon>
        <taxon>Isosphaerales</taxon>
        <taxon>Isosphaeraceae</taxon>
        <taxon>Singulisphaera</taxon>
    </lineage>
</organism>
<protein>
    <submittedName>
        <fullName evidence="4">Arabinose efflux permease family protein</fullName>
    </submittedName>
</protein>
<feature type="transmembrane region" description="Helical" evidence="2">
    <location>
        <begin position="345"/>
        <end position="364"/>
    </location>
</feature>
<proteinExistence type="predicted"/>
<dbReference type="KEGG" id="saci:Sinac_7276"/>
<dbReference type="RefSeq" id="WP_015250387.1">
    <property type="nucleotide sequence ID" value="NC_019892.1"/>
</dbReference>
<dbReference type="Gene3D" id="3.40.1090.10">
    <property type="entry name" value="Cytosolic phospholipase A2 catalytic domain"/>
    <property type="match status" value="1"/>
</dbReference>
<feature type="transmembrane region" description="Helical" evidence="2">
    <location>
        <begin position="74"/>
        <end position="95"/>
    </location>
</feature>
<sequence length="1605" mass="177822">MDVLRTVLLFGLVILVWKFPLLKTRPVRDLIEWGMSYPLLFSLIAGLTLVLWGIVGESYGLQTMFFDDNGMVQFLNGTMVFLFLSYATFMGHVILPNRESWLKSVGLSVNVLESIAGKSTLLDLPGNEFLEKLGLKDLGQIRRIANREGKLGGGVSDSFLDDWPFRLAFAPAVLLVINLMLVGLLGVVPALIIPISRNDKMLIVSRLPWLLGTLYGGFCGVTLATRTSHWLAKAAGWLSQAAPLAPGIGARSASGINRPISKNPVTSANQNRSRILFRFLLAVYLLVGLVASSLPDLFPTLAKQLHERSEQSDLTHAPYLQISFATIWLVVAALLATRFVAPKRLAWLATFGLITYFGAGEVSAANLGAWFGGILLLVAAISGGLVATFGNCLLMAVVSLVHQCFTFLGRYKIWVVLLTPAVMLDISLIPPKPLSVPLGATSWLVAAAAIWLVCFRWGTASDLRSWWPLELAPWKSPQRTTGTIVFGVLLLMATLCILGILNPLGKHPTGPAGLMIAALLLTTLAADRIGAKSRNNTTVFVSHNVTKPLGLDARVGVGGVVILLLSSLAGYLVAAVVAFLGMLVLGAITVSTVARSNRPAIAYPFASIFAFCAFAMAYNSFDALPELGTPGILQDWGGALLPAAASLIALAVLITSFYVTIKATWPRHGTMICLGLVTSLFVLNGNNWFVKENQFKLTFPGLEPQPPFKGILSSLLSRPSTDAKRPIYLDTRAYFREPLDGTVRLRNLDRLKETNRNLGRPDIDLLGTVYFEVEPIQSADQKITLKIDDRRRRFRARSGDIVYITTPTGKENAESESPKGRVKTIHRGKIENCYDSQFFILSDLTAKKILSGNKLNDPIKFKQLVTEKLDNNLLILDWPILDVNASQLIELKGKPKDNEPVTTPGRILDNDCLALVDTAAEDPVTADLYCVSSADSDTPEKLREKVIEGRKRYEKEGASGKKQTTYRMELARDRGRFAPAPQERTASSMLKLKFFNGDRVRWDDRIVLKWTDPVDSKAPESLRARVFKIREISEGTNGARFVTLEPEETLAQGGEKLEPTTSGTWQLLMPWNNLEVLRAWKKFVTTNKPEHYRPPLVIVTVSGGGIRSSVWTSRVLTTLENRLGEKFRHHIRLITGASGGMVGGSYYASEMPTGPRGFQDLDQQVEQMGQDQLNGVAGCMIFSDIPALLNPFPRNFDRGKALERTWKLLTTVEGVKSPLARPIRGFAADELLGRRPSLVFTPMMVEDGRRLLISNLDLTFATRSLGSMFLEADSRKSNVQEDAARATGQHAPGIPNELYSLSAVELFRLFPNAHEFSVATAARMSASFPWISPVVSLPTAPSRRVVDAGYYDNYGVNLAAMWLVEMQDWLVENTSGVLVVQIRDQVSQEARTEVGKDSEFERPSSGLGLLLDRLTWQVGRYIINPGFQPLNTPLHGLSTARQWSMSFRNDEQIELLNDIFLENHEMKCKNPQFFETVVFECPVEAALNWKLSDRERSILKASLPSKRPCNIDETMQYVDSELEKLEESKTDRDDVSTKRKRIYAKALKDLNIETLSPLSLLEAERLFKNYSYNETRLSMLIRWWETRPQDPTNTATAPPQPIAER</sequence>
<keyword evidence="2" id="KW-0472">Membrane</keyword>
<keyword evidence="5" id="KW-1185">Reference proteome</keyword>
<dbReference type="Pfam" id="PF01734">
    <property type="entry name" value="Patatin"/>
    <property type="match status" value="1"/>
</dbReference>
<feature type="transmembrane region" description="Helical" evidence="2">
    <location>
        <begin position="370"/>
        <end position="401"/>
    </location>
</feature>
<feature type="transmembrane region" description="Helical" evidence="2">
    <location>
        <begin position="671"/>
        <end position="690"/>
    </location>
</feature>
<reference evidence="4 5" key="1">
    <citation type="submission" date="2012-02" db="EMBL/GenBank/DDBJ databases">
        <title>Complete sequence of chromosome of Singulisphaera acidiphila DSM 18658.</title>
        <authorList>
            <consortium name="US DOE Joint Genome Institute (JGI-PGF)"/>
            <person name="Lucas S."/>
            <person name="Copeland A."/>
            <person name="Lapidus A."/>
            <person name="Glavina del Rio T."/>
            <person name="Dalin E."/>
            <person name="Tice H."/>
            <person name="Bruce D."/>
            <person name="Goodwin L."/>
            <person name="Pitluck S."/>
            <person name="Peters L."/>
            <person name="Ovchinnikova G."/>
            <person name="Chertkov O."/>
            <person name="Kyrpides N."/>
            <person name="Mavromatis K."/>
            <person name="Ivanova N."/>
            <person name="Brettin T."/>
            <person name="Detter J.C."/>
            <person name="Han C."/>
            <person name="Larimer F."/>
            <person name="Land M."/>
            <person name="Hauser L."/>
            <person name="Markowitz V."/>
            <person name="Cheng J.-F."/>
            <person name="Hugenholtz P."/>
            <person name="Woyke T."/>
            <person name="Wu D."/>
            <person name="Tindall B."/>
            <person name="Pomrenke H."/>
            <person name="Brambilla E."/>
            <person name="Klenk H.-P."/>
            <person name="Eisen J.A."/>
        </authorList>
    </citation>
    <scope>NUCLEOTIDE SEQUENCE [LARGE SCALE GENOMIC DNA]</scope>
    <source>
        <strain evidence="5">ATCC BAA-1392 / DSM 18658 / VKM B-2454 / MOB10</strain>
    </source>
</reference>
<dbReference type="eggNOG" id="COG1752">
    <property type="taxonomic scope" value="Bacteria"/>
</dbReference>
<dbReference type="InterPro" id="IPR002641">
    <property type="entry name" value="PNPLA_dom"/>
</dbReference>
<dbReference type="STRING" id="886293.Sinac_7276"/>
<feature type="transmembrane region" description="Helical" evidence="2">
    <location>
        <begin position="275"/>
        <end position="298"/>
    </location>
</feature>
<feature type="transmembrane region" description="Helical" evidence="2">
    <location>
        <begin position="480"/>
        <end position="500"/>
    </location>
</feature>
<feature type="domain" description="PNPLA" evidence="3">
    <location>
        <begin position="1100"/>
        <end position="1359"/>
    </location>
</feature>
<dbReference type="OrthoDB" id="1488930at2"/>
<evidence type="ECO:0000259" key="3">
    <source>
        <dbReference type="Pfam" id="PF01734"/>
    </source>
</evidence>
<feature type="transmembrane region" description="Helical" evidence="2">
    <location>
        <begin position="436"/>
        <end position="459"/>
    </location>
</feature>
<evidence type="ECO:0000256" key="1">
    <source>
        <dbReference type="ARBA" id="ARBA00023098"/>
    </source>
</evidence>